<proteinExistence type="predicted"/>
<dbReference type="OrthoDB" id="526867at2"/>
<evidence type="ECO:0000313" key="3">
    <source>
        <dbReference type="Proteomes" id="UP000095552"/>
    </source>
</evidence>
<gene>
    <name evidence="2" type="ORF">BFP71_17205</name>
</gene>
<evidence type="ECO:0000259" key="1">
    <source>
        <dbReference type="Pfam" id="PF04784"/>
    </source>
</evidence>
<accession>A0A1E5T1A5</accession>
<dbReference type="AlphaFoldDB" id="A0A1E5T1A5"/>
<organism evidence="2 3">
    <name type="scientific">Roseivirga misakiensis</name>
    <dbReference type="NCBI Taxonomy" id="1563681"/>
    <lineage>
        <taxon>Bacteria</taxon>
        <taxon>Pseudomonadati</taxon>
        <taxon>Bacteroidota</taxon>
        <taxon>Cytophagia</taxon>
        <taxon>Cytophagales</taxon>
        <taxon>Roseivirgaceae</taxon>
        <taxon>Roseivirga</taxon>
    </lineage>
</organism>
<dbReference type="PANTHER" id="PTHR46361:SF3">
    <property type="entry name" value="ELECTRON CARRIER_ PROTEIN DISULFIDE OXIDOREDUCTASE"/>
    <property type="match status" value="1"/>
</dbReference>
<dbReference type="Pfam" id="PF04784">
    <property type="entry name" value="DUF547"/>
    <property type="match status" value="1"/>
</dbReference>
<dbReference type="STRING" id="1563681.BFP71_17205"/>
<dbReference type="Proteomes" id="UP000095552">
    <property type="component" value="Unassembled WGS sequence"/>
</dbReference>
<feature type="domain" description="DUF547" evidence="1">
    <location>
        <begin position="44"/>
        <end position="170"/>
    </location>
</feature>
<dbReference type="RefSeq" id="WP_069836653.1">
    <property type="nucleotide sequence ID" value="NZ_MDGQ01000005.1"/>
</dbReference>
<evidence type="ECO:0000313" key="2">
    <source>
        <dbReference type="EMBL" id="OEK05149.1"/>
    </source>
</evidence>
<dbReference type="InterPro" id="IPR006869">
    <property type="entry name" value="DUF547"/>
</dbReference>
<sequence>MSFDHAAFSRSSKVILNDYLASESYAIELLEKSLRTLEFFALDSLKNDAQKLAFWINVYNGFTNYQIVKNSLSKSVFEKTDFFTDRALKIGELDLSLDDIEHGILRRNGERKNGKPKQFLADDLRHELMVDEMDYRVHFALNCGSISCPPIAYYSAAKIDAELGLAEQNFSASEFEINDEKKEVICSSIFIWYRKDFGNRYLNDPNLSQYKIIERPYIWKIQ</sequence>
<keyword evidence="3" id="KW-1185">Reference proteome</keyword>
<dbReference type="EMBL" id="MDGQ01000005">
    <property type="protein sequence ID" value="OEK05149.1"/>
    <property type="molecule type" value="Genomic_DNA"/>
</dbReference>
<protein>
    <recommendedName>
        <fullName evidence="1">DUF547 domain-containing protein</fullName>
    </recommendedName>
</protein>
<dbReference type="PANTHER" id="PTHR46361">
    <property type="entry name" value="ELECTRON CARRIER/ PROTEIN DISULFIDE OXIDOREDUCTASE"/>
    <property type="match status" value="1"/>
</dbReference>
<reference evidence="2 3" key="1">
    <citation type="submission" date="2016-08" db="EMBL/GenBank/DDBJ databases">
        <title>Draft genome of Fabibacter sp. strain SK-8.</title>
        <authorList>
            <person name="Wong S.-K."/>
            <person name="Hamasaki K."/>
            <person name="Yoshizawa S."/>
        </authorList>
    </citation>
    <scope>NUCLEOTIDE SEQUENCE [LARGE SCALE GENOMIC DNA]</scope>
    <source>
        <strain evidence="2 3">SK-8</strain>
    </source>
</reference>
<comment type="caution">
    <text evidence="2">The sequence shown here is derived from an EMBL/GenBank/DDBJ whole genome shotgun (WGS) entry which is preliminary data.</text>
</comment>
<name>A0A1E5T1A5_9BACT</name>